<comment type="similarity">
    <text evidence="2">Belongs to the BMP lipoprotein family.</text>
</comment>
<dbReference type="EMBL" id="BAABLP010000006">
    <property type="protein sequence ID" value="GAA4754135.1"/>
    <property type="molecule type" value="Genomic_DNA"/>
</dbReference>
<keyword evidence="4" id="KW-0732">Signal</keyword>
<dbReference type="Gene3D" id="3.40.50.2300">
    <property type="match status" value="2"/>
</dbReference>
<dbReference type="SUPFAM" id="SSF53822">
    <property type="entry name" value="Periplasmic binding protein-like I"/>
    <property type="match status" value="1"/>
</dbReference>
<dbReference type="InterPro" id="IPR028082">
    <property type="entry name" value="Peripla_BP_I"/>
</dbReference>
<evidence type="ECO:0000313" key="10">
    <source>
        <dbReference type="Proteomes" id="UP001500121"/>
    </source>
</evidence>
<dbReference type="PANTHER" id="PTHR34296">
    <property type="entry name" value="TRANSCRIPTIONAL ACTIVATOR PROTEIN MED"/>
    <property type="match status" value="1"/>
</dbReference>
<dbReference type="Proteomes" id="UP001500121">
    <property type="component" value="Unassembled WGS sequence"/>
</dbReference>
<evidence type="ECO:0000256" key="7">
    <source>
        <dbReference type="SAM" id="MobiDB-lite"/>
    </source>
</evidence>
<evidence type="ECO:0000313" key="9">
    <source>
        <dbReference type="EMBL" id="GAA4754135.1"/>
    </source>
</evidence>
<accession>A0ABP8ZE91</accession>
<keyword evidence="5" id="KW-0472">Membrane</keyword>
<evidence type="ECO:0000256" key="3">
    <source>
        <dbReference type="ARBA" id="ARBA00022475"/>
    </source>
</evidence>
<sequence>MATLTDGPRTHHRAPRVSQHLTKGPSLTSLTKRIGLGAVAALGSLALLTGCGQAPSSTSSSGAATSATSKYLPCIVSDQGGFDDHSFNESGLNGVKQAATKIGSSFKQVQSATANDYASNISNLVAQKCNAIVASGFNLVDAVKKSAASNAKTDFVMIDDNSIKADNGKPIVFETSEAAFLGGYAAAAYSKTGVVATFGGLAIPPVTIYMDGFADGVKYYNQQKKKNVKVLGWNEATQKGVFVGGFLDQNKAKTITTNFLNSNADVIVPVAGPLYQGAGAAIKSSGKSAVVEGVDSDLYQTDTAGYKNLMLVSILKNIQNVTYTAITQAADGSFDNAQYVGDLKNGGVGLSSFHDFASKVPSSLTSELDTIKQGISDGSIKVDSPASFK</sequence>
<dbReference type="Pfam" id="PF02608">
    <property type="entry name" value="Bmp"/>
    <property type="match status" value="1"/>
</dbReference>
<proteinExistence type="inferred from homology"/>
<keyword evidence="10" id="KW-1185">Reference proteome</keyword>
<dbReference type="InterPro" id="IPR003760">
    <property type="entry name" value="PnrA-like"/>
</dbReference>
<comment type="caution">
    <text evidence="9">The sequence shown here is derived from an EMBL/GenBank/DDBJ whole genome shotgun (WGS) entry which is preliminary data.</text>
</comment>
<keyword evidence="3" id="KW-1003">Cell membrane</keyword>
<dbReference type="PANTHER" id="PTHR34296:SF2">
    <property type="entry name" value="ABC TRANSPORTER GUANOSINE-BINDING PROTEIN NUPN"/>
    <property type="match status" value="1"/>
</dbReference>
<feature type="domain" description="ABC transporter substrate-binding protein PnrA-like" evidence="8">
    <location>
        <begin position="76"/>
        <end position="367"/>
    </location>
</feature>
<name>A0ABP8ZE91_9MICO</name>
<dbReference type="InterPro" id="IPR050957">
    <property type="entry name" value="BMP_lipoprotein"/>
</dbReference>
<evidence type="ECO:0000256" key="5">
    <source>
        <dbReference type="ARBA" id="ARBA00023136"/>
    </source>
</evidence>
<reference evidence="10" key="1">
    <citation type="journal article" date="2019" name="Int. J. Syst. Evol. Microbiol.">
        <title>The Global Catalogue of Microorganisms (GCM) 10K type strain sequencing project: providing services to taxonomists for standard genome sequencing and annotation.</title>
        <authorList>
            <consortium name="The Broad Institute Genomics Platform"/>
            <consortium name="The Broad Institute Genome Sequencing Center for Infectious Disease"/>
            <person name="Wu L."/>
            <person name="Ma J."/>
        </authorList>
    </citation>
    <scope>NUCLEOTIDE SEQUENCE [LARGE SCALE GENOMIC DNA]</scope>
    <source>
        <strain evidence="10">JCM 19015</strain>
    </source>
</reference>
<evidence type="ECO:0000256" key="4">
    <source>
        <dbReference type="ARBA" id="ARBA00022729"/>
    </source>
</evidence>
<keyword evidence="6" id="KW-0449">Lipoprotein</keyword>
<protein>
    <submittedName>
        <fullName evidence="9">BMP family ABC transporter substrate-binding protein</fullName>
    </submittedName>
</protein>
<gene>
    <name evidence="9" type="ORF">GCM10025783_28920</name>
</gene>
<dbReference type="CDD" id="cd06354">
    <property type="entry name" value="PBP1_PrnA-like"/>
    <property type="match status" value="1"/>
</dbReference>
<evidence type="ECO:0000259" key="8">
    <source>
        <dbReference type="Pfam" id="PF02608"/>
    </source>
</evidence>
<evidence type="ECO:0000256" key="6">
    <source>
        <dbReference type="ARBA" id="ARBA00023288"/>
    </source>
</evidence>
<evidence type="ECO:0000256" key="1">
    <source>
        <dbReference type="ARBA" id="ARBA00004193"/>
    </source>
</evidence>
<organism evidence="9 10">
    <name type="scientific">Amnibacterium soli</name>
    <dbReference type="NCBI Taxonomy" id="1282736"/>
    <lineage>
        <taxon>Bacteria</taxon>
        <taxon>Bacillati</taxon>
        <taxon>Actinomycetota</taxon>
        <taxon>Actinomycetes</taxon>
        <taxon>Micrococcales</taxon>
        <taxon>Microbacteriaceae</taxon>
        <taxon>Amnibacterium</taxon>
    </lineage>
</organism>
<feature type="region of interest" description="Disordered" evidence="7">
    <location>
        <begin position="1"/>
        <end position="25"/>
    </location>
</feature>
<evidence type="ECO:0000256" key="2">
    <source>
        <dbReference type="ARBA" id="ARBA00008610"/>
    </source>
</evidence>
<comment type="subcellular location">
    <subcellularLocation>
        <location evidence="1">Cell membrane</location>
        <topology evidence="1">Lipid-anchor</topology>
    </subcellularLocation>
</comment>